<dbReference type="AlphaFoldDB" id="A0A9Q1JXB4"/>
<evidence type="ECO:0000256" key="1">
    <source>
        <dbReference type="ARBA" id="ARBA00010617"/>
    </source>
</evidence>
<dbReference type="PRINTS" id="PR00463">
    <property type="entry name" value="EP450I"/>
</dbReference>
<gene>
    <name evidence="6" type="ORF">Cgig2_015593</name>
</gene>
<keyword evidence="3" id="KW-0479">Metal-binding</keyword>
<keyword evidence="7" id="KW-1185">Reference proteome</keyword>
<evidence type="ECO:0000256" key="5">
    <source>
        <dbReference type="ARBA" id="ARBA00023004"/>
    </source>
</evidence>
<evidence type="ECO:0000256" key="2">
    <source>
        <dbReference type="ARBA" id="ARBA00022617"/>
    </source>
</evidence>
<keyword evidence="4" id="KW-0560">Oxidoreductase</keyword>
<protein>
    <recommendedName>
        <fullName evidence="8">Cytochrome P450</fullName>
    </recommendedName>
</protein>
<evidence type="ECO:0000313" key="7">
    <source>
        <dbReference type="Proteomes" id="UP001153076"/>
    </source>
</evidence>
<dbReference type="PANTHER" id="PTHR47955:SF8">
    <property type="entry name" value="CYTOCHROME P450 71D11-LIKE"/>
    <property type="match status" value="1"/>
</dbReference>
<dbReference type="OrthoDB" id="1470350at2759"/>
<comment type="caution">
    <text evidence="6">The sequence shown here is derived from an EMBL/GenBank/DDBJ whole genome shotgun (WGS) entry which is preliminary data.</text>
</comment>
<keyword evidence="2" id="KW-0349">Heme</keyword>
<sequence>MSSLKTAIMMEACYHKDLYFVREFQCNSTYYRSDDPTSMRPTLPIIGNLHQLVGKNSLPHHRLAELAAVYGPIMHLRLGQIPTVVVSSADGAREVMRTHDAAFNNRPSILMAEHVFYGRTDIGFAPYGEYWPQVRKIAMLDLFTVKQVQSFGPIREEEVANLVVSLATEQGSVVNLSKKLFALSFDITSSFDVKCNSELEVQVPSPKIWMDIRKCSSLFICIYGRSSINELFKKIHLYTPICFTHTFLWLNVLLSVRLAFKKKGIEALVDDVTKIASGFSICDLYPSIKYLCSITGMRRELQDLVRRCNKIVDPIIYDHISKKRQGKKEDHEDLVDVVLTFHKDQDELSYGSQFSLAIDNIKAILLQVLSAGSETSSTTIE</sequence>
<dbReference type="Gene3D" id="1.10.630.10">
    <property type="entry name" value="Cytochrome P450"/>
    <property type="match status" value="1"/>
</dbReference>
<evidence type="ECO:0000256" key="4">
    <source>
        <dbReference type="ARBA" id="ARBA00023002"/>
    </source>
</evidence>
<dbReference type="InterPro" id="IPR002401">
    <property type="entry name" value="Cyt_P450_E_grp-I"/>
</dbReference>
<reference evidence="6" key="1">
    <citation type="submission" date="2022-04" db="EMBL/GenBank/DDBJ databases">
        <title>Carnegiea gigantea Genome sequencing and assembly v2.</title>
        <authorList>
            <person name="Copetti D."/>
            <person name="Sanderson M.J."/>
            <person name="Burquez A."/>
            <person name="Wojciechowski M.F."/>
        </authorList>
    </citation>
    <scope>NUCLEOTIDE SEQUENCE</scope>
    <source>
        <strain evidence="6">SGP5-SGP5p</strain>
        <tissue evidence="6">Aerial part</tissue>
    </source>
</reference>
<name>A0A9Q1JXB4_9CARY</name>
<organism evidence="6 7">
    <name type="scientific">Carnegiea gigantea</name>
    <dbReference type="NCBI Taxonomy" id="171969"/>
    <lineage>
        <taxon>Eukaryota</taxon>
        <taxon>Viridiplantae</taxon>
        <taxon>Streptophyta</taxon>
        <taxon>Embryophyta</taxon>
        <taxon>Tracheophyta</taxon>
        <taxon>Spermatophyta</taxon>
        <taxon>Magnoliopsida</taxon>
        <taxon>eudicotyledons</taxon>
        <taxon>Gunneridae</taxon>
        <taxon>Pentapetalae</taxon>
        <taxon>Caryophyllales</taxon>
        <taxon>Cactineae</taxon>
        <taxon>Cactaceae</taxon>
        <taxon>Cactoideae</taxon>
        <taxon>Echinocereeae</taxon>
        <taxon>Carnegiea</taxon>
    </lineage>
</organism>
<dbReference type="GO" id="GO:0016705">
    <property type="term" value="F:oxidoreductase activity, acting on paired donors, with incorporation or reduction of molecular oxygen"/>
    <property type="evidence" value="ECO:0007669"/>
    <property type="project" value="InterPro"/>
</dbReference>
<dbReference type="PANTHER" id="PTHR47955">
    <property type="entry name" value="CYTOCHROME P450 FAMILY 71 PROTEIN"/>
    <property type="match status" value="1"/>
</dbReference>
<dbReference type="EMBL" id="JAKOGI010000583">
    <property type="protein sequence ID" value="KAJ8432800.1"/>
    <property type="molecule type" value="Genomic_DNA"/>
</dbReference>
<evidence type="ECO:0008006" key="8">
    <source>
        <dbReference type="Google" id="ProtNLM"/>
    </source>
</evidence>
<accession>A0A9Q1JXB4</accession>
<keyword evidence="5" id="KW-0408">Iron</keyword>
<dbReference type="Proteomes" id="UP001153076">
    <property type="component" value="Unassembled WGS sequence"/>
</dbReference>
<dbReference type="SUPFAM" id="SSF48264">
    <property type="entry name" value="Cytochrome P450"/>
    <property type="match status" value="1"/>
</dbReference>
<evidence type="ECO:0000256" key="3">
    <source>
        <dbReference type="ARBA" id="ARBA00022723"/>
    </source>
</evidence>
<dbReference type="GO" id="GO:0004497">
    <property type="term" value="F:monooxygenase activity"/>
    <property type="evidence" value="ECO:0007669"/>
    <property type="project" value="InterPro"/>
</dbReference>
<dbReference type="GO" id="GO:0020037">
    <property type="term" value="F:heme binding"/>
    <property type="evidence" value="ECO:0007669"/>
    <property type="project" value="InterPro"/>
</dbReference>
<comment type="similarity">
    <text evidence="1">Belongs to the cytochrome P450 family.</text>
</comment>
<dbReference type="InterPro" id="IPR036396">
    <property type="entry name" value="Cyt_P450_sf"/>
</dbReference>
<dbReference type="GO" id="GO:0005506">
    <property type="term" value="F:iron ion binding"/>
    <property type="evidence" value="ECO:0007669"/>
    <property type="project" value="InterPro"/>
</dbReference>
<proteinExistence type="inferred from homology"/>
<dbReference type="InterPro" id="IPR001128">
    <property type="entry name" value="Cyt_P450"/>
</dbReference>
<dbReference type="Pfam" id="PF00067">
    <property type="entry name" value="p450"/>
    <property type="match status" value="1"/>
</dbReference>
<evidence type="ECO:0000313" key="6">
    <source>
        <dbReference type="EMBL" id="KAJ8432800.1"/>
    </source>
</evidence>